<reference evidence="2 3" key="1">
    <citation type="journal article" date="2014" name="BMC Genomics">
        <title>Genome and secretome analysis of the hemibiotrophic fungal pathogen, Moniliophthora roreri, which causes frosty pod rot disease of cacao: mechanisms of the biotrophic and necrotrophic phases.</title>
        <authorList>
            <person name="Meinhardt L.W."/>
            <person name="Costa G.G.L."/>
            <person name="Thomazella D.P.T."/>
            <person name="Teixeira P.J.P.L."/>
            <person name="Carazzolle M.F."/>
            <person name="Schuster S.C."/>
            <person name="Carlson J.E."/>
            <person name="Guiltinan M.J."/>
            <person name="Mieczkowski P."/>
            <person name="Farmer A."/>
            <person name="Ramaraj T."/>
            <person name="Crozier J."/>
            <person name="Davis R.E."/>
            <person name="Shao J."/>
            <person name="Melnick R.L."/>
            <person name="Pereira G.A.G."/>
            <person name="Bailey B.A."/>
        </authorList>
    </citation>
    <scope>NUCLEOTIDE SEQUENCE [LARGE SCALE GENOMIC DNA]</scope>
    <source>
        <strain evidence="2 3">MCA 2997</strain>
    </source>
</reference>
<comment type="caution">
    <text evidence="2">The sequence shown here is derived from an EMBL/GenBank/DDBJ whole genome shotgun (WGS) entry which is preliminary data.</text>
</comment>
<dbReference type="HOGENOM" id="CLU_1938695_0_0_1"/>
<dbReference type="EMBL" id="AWSO01000300">
    <property type="protein sequence ID" value="ESK92179.1"/>
    <property type="molecule type" value="Genomic_DNA"/>
</dbReference>
<accession>V2YKH3</accession>
<gene>
    <name evidence="2" type="ORF">Moror_4830</name>
</gene>
<evidence type="ECO:0000256" key="1">
    <source>
        <dbReference type="SAM" id="MobiDB-lite"/>
    </source>
</evidence>
<organism evidence="2 3">
    <name type="scientific">Moniliophthora roreri (strain MCA 2997)</name>
    <name type="common">Cocoa frosty pod rot fungus</name>
    <name type="synonym">Crinipellis roreri</name>
    <dbReference type="NCBI Taxonomy" id="1381753"/>
    <lineage>
        <taxon>Eukaryota</taxon>
        <taxon>Fungi</taxon>
        <taxon>Dikarya</taxon>
        <taxon>Basidiomycota</taxon>
        <taxon>Agaricomycotina</taxon>
        <taxon>Agaricomycetes</taxon>
        <taxon>Agaricomycetidae</taxon>
        <taxon>Agaricales</taxon>
        <taxon>Marasmiineae</taxon>
        <taxon>Marasmiaceae</taxon>
        <taxon>Moniliophthora</taxon>
    </lineage>
</organism>
<evidence type="ECO:0000313" key="2">
    <source>
        <dbReference type="EMBL" id="ESK92179.1"/>
    </source>
</evidence>
<feature type="region of interest" description="Disordered" evidence="1">
    <location>
        <begin position="1"/>
        <end position="33"/>
    </location>
</feature>
<proteinExistence type="predicted"/>
<dbReference type="Proteomes" id="UP000017559">
    <property type="component" value="Unassembled WGS sequence"/>
</dbReference>
<keyword evidence="3" id="KW-1185">Reference proteome</keyword>
<dbReference type="KEGG" id="mrr:Moror_4830"/>
<protein>
    <submittedName>
        <fullName evidence="2">Uncharacterized protein</fullName>
    </submittedName>
</protein>
<dbReference type="OrthoDB" id="2634326at2759"/>
<evidence type="ECO:0000313" key="3">
    <source>
        <dbReference type="Proteomes" id="UP000017559"/>
    </source>
</evidence>
<sequence>MKTTSHLQNQKLKRSGQSPYERPNSTTKVKQNKLSEIHSPYLPDTPEVWVCALGDIDQSRQLPKENIPNGRYAFSELGLILYASSTSTDQMLQYLKMWLQYCSILIFQHQLPFILLDAPPAAYGAWSPKQ</sequence>
<name>V2YKH3_MONRO</name>
<dbReference type="AlphaFoldDB" id="V2YKH3"/>